<gene>
    <name evidence="6" type="ORF">MNBD_GAMMA26-868</name>
</gene>
<keyword evidence="2" id="KW-0479">Metal-binding</keyword>
<evidence type="ECO:0000256" key="1">
    <source>
        <dbReference type="ARBA" id="ARBA00022617"/>
    </source>
</evidence>
<keyword evidence="1" id="KW-0349">Heme</keyword>
<feature type="region of interest" description="Disordered" evidence="4">
    <location>
        <begin position="89"/>
        <end position="120"/>
    </location>
</feature>
<evidence type="ECO:0000256" key="4">
    <source>
        <dbReference type="SAM" id="MobiDB-lite"/>
    </source>
</evidence>
<evidence type="ECO:0000259" key="5">
    <source>
        <dbReference type="PROSITE" id="PS51007"/>
    </source>
</evidence>
<proteinExistence type="predicted"/>
<dbReference type="Pfam" id="PF00034">
    <property type="entry name" value="Cytochrom_C"/>
    <property type="match status" value="1"/>
</dbReference>
<dbReference type="Gene3D" id="1.10.760.10">
    <property type="entry name" value="Cytochrome c-like domain"/>
    <property type="match status" value="1"/>
</dbReference>
<dbReference type="PROSITE" id="PS51007">
    <property type="entry name" value="CYTC"/>
    <property type="match status" value="1"/>
</dbReference>
<organism evidence="6">
    <name type="scientific">hydrothermal vent metagenome</name>
    <dbReference type="NCBI Taxonomy" id="652676"/>
    <lineage>
        <taxon>unclassified sequences</taxon>
        <taxon>metagenomes</taxon>
        <taxon>ecological metagenomes</taxon>
    </lineage>
</organism>
<reference evidence="6" key="1">
    <citation type="submission" date="2018-06" db="EMBL/GenBank/DDBJ databases">
        <authorList>
            <person name="Zhirakovskaya E."/>
        </authorList>
    </citation>
    <scope>NUCLEOTIDE SEQUENCE</scope>
</reference>
<dbReference type="EMBL" id="UOFX01000083">
    <property type="protein sequence ID" value="VAX11275.1"/>
    <property type="molecule type" value="Genomic_DNA"/>
</dbReference>
<dbReference type="SUPFAM" id="SSF46626">
    <property type="entry name" value="Cytochrome c"/>
    <property type="match status" value="1"/>
</dbReference>
<evidence type="ECO:0000256" key="2">
    <source>
        <dbReference type="ARBA" id="ARBA00022723"/>
    </source>
</evidence>
<feature type="domain" description="Cytochrome c" evidence="5">
    <location>
        <begin position="149"/>
        <end position="241"/>
    </location>
</feature>
<accession>A0A3B1BY00</accession>
<dbReference type="GO" id="GO:0009055">
    <property type="term" value="F:electron transfer activity"/>
    <property type="evidence" value="ECO:0007669"/>
    <property type="project" value="InterPro"/>
</dbReference>
<feature type="compositionally biased region" description="Basic and acidic residues" evidence="4">
    <location>
        <begin position="110"/>
        <end position="120"/>
    </location>
</feature>
<dbReference type="AlphaFoldDB" id="A0A3B1BY00"/>
<evidence type="ECO:0000256" key="3">
    <source>
        <dbReference type="ARBA" id="ARBA00023004"/>
    </source>
</evidence>
<name>A0A3B1BY00_9ZZZZ</name>
<keyword evidence="3" id="KW-0408">Iron</keyword>
<evidence type="ECO:0000313" key="6">
    <source>
        <dbReference type="EMBL" id="VAX11275.1"/>
    </source>
</evidence>
<dbReference type="InterPro" id="IPR036909">
    <property type="entry name" value="Cyt_c-like_dom_sf"/>
</dbReference>
<protein>
    <recommendedName>
        <fullName evidence="5">Cytochrome c domain-containing protein</fullName>
    </recommendedName>
</protein>
<dbReference type="GO" id="GO:0046872">
    <property type="term" value="F:metal ion binding"/>
    <property type="evidence" value="ECO:0007669"/>
    <property type="project" value="UniProtKB-KW"/>
</dbReference>
<dbReference type="InterPro" id="IPR009056">
    <property type="entry name" value="Cyt_c-like_dom"/>
</dbReference>
<dbReference type="GO" id="GO:0020037">
    <property type="term" value="F:heme binding"/>
    <property type="evidence" value="ECO:0007669"/>
    <property type="project" value="InterPro"/>
</dbReference>
<sequence length="320" mass="34485">MKSEKRRLCLVAATSLMMLAGSTVVLAAEKRCTTMNGDKVECPVLSDAALQEAADAYSKEASDMAIGKAGSTYGIEPFDYLTGVGKVSSKDRTKGGDSGYGGSLAAGNEDTGRTELWDRVDKPSDQGTIYNQWTNRWSPTFKTTLVEGADPNAGKQWYYFYCIACHGWTLQGDGPNAQVIDPKPRTLTAGSYMQNKTNLQLFMAIKGGGEAIGLSPSMPSWGNIMQDQDIWNVVAWLRANQDVGPPKSVDDYLNPKSTFKTIAGDVNALNYLKSEAFIEEQEMVEAVLPGRGTGLTGGGYVEGGLRKRPEDVAKKVSAGF</sequence>